<dbReference type="AlphaFoldDB" id="A0ABD1VR15"/>
<proteinExistence type="predicted"/>
<evidence type="ECO:0000313" key="1">
    <source>
        <dbReference type="EMBL" id="KAL2539792.1"/>
    </source>
</evidence>
<keyword evidence="2" id="KW-1185">Reference proteome</keyword>
<sequence length="102" mass="11440">MNLVPFPNPHFPISLLPYLSKPVSLGASSQISGDYPAAFRQRFKSPATTQLISGDYQSDPAKNTHFRFQISPRYVEIREWRRLGMSPFSAAGPECHFISLLG</sequence>
<dbReference type="EMBL" id="JBFOLK010000001">
    <property type="protein sequence ID" value="KAL2539792.1"/>
    <property type="molecule type" value="Genomic_DNA"/>
</dbReference>
<comment type="caution">
    <text evidence="1">The sequence shown here is derived from an EMBL/GenBank/DDBJ whole genome shotgun (WGS) entry which is preliminary data.</text>
</comment>
<evidence type="ECO:0000313" key="2">
    <source>
        <dbReference type="Proteomes" id="UP001604336"/>
    </source>
</evidence>
<dbReference type="Proteomes" id="UP001604336">
    <property type="component" value="Unassembled WGS sequence"/>
</dbReference>
<protein>
    <submittedName>
        <fullName evidence="1">Uncharacterized protein</fullName>
    </submittedName>
</protein>
<gene>
    <name evidence="1" type="ORF">Adt_00770</name>
</gene>
<organism evidence="1 2">
    <name type="scientific">Abeliophyllum distichum</name>
    <dbReference type="NCBI Taxonomy" id="126358"/>
    <lineage>
        <taxon>Eukaryota</taxon>
        <taxon>Viridiplantae</taxon>
        <taxon>Streptophyta</taxon>
        <taxon>Embryophyta</taxon>
        <taxon>Tracheophyta</taxon>
        <taxon>Spermatophyta</taxon>
        <taxon>Magnoliopsida</taxon>
        <taxon>eudicotyledons</taxon>
        <taxon>Gunneridae</taxon>
        <taxon>Pentapetalae</taxon>
        <taxon>asterids</taxon>
        <taxon>lamiids</taxon>
        <taxon>Lamiales</taxon>
        <taxon>Oleaceae</taxon>
        <taxon>Forsythieae</taxon>
        <taxon>Abeliophyllum</taxon>
    </lineage>
</organism>
<accession>A0ABD1VR15</accession>
<name>A0ABD1VR15_9LAMI</name>
<reference evidence="2" key="1">
    <citation type="submission" date="2024-07" db="EMBL/GenBank/DDBJ databases">
        <title>Two chromosome-level genome assemblies of Korean endemic species Abeliophyllum distichum and Forsythia ovata (Oleaceae).</title>
        <authorList>
            <person name="Jang H."/>
        </authorList>
    </citation>
    <scope>NUCLEOTIDE SEQUENCE [LARGE SCALE GENOMIC DNA]</scope>
</reference>